<feature type="compositionally biased region" description="Polar residues" evidence="1">
    <location>
        <begin position="350"/>
        <end position="366"/>
    </location>
</feature>
<dbReference type="SUPFAM" id="SSF52540">
    <property type="entry name" value="P-loop containing nucleoside triphosphate hydrolases"/>
    <property type="match status" value="1"/>
</dbReference>
<evidence type="ECO:0000313" key="4">
    <source>
        <dbReference type="Proteomes" id="UP000606396"/>
    </source>
</evidence>
<dbReference type="EMBL" id="JACJTC010000033">
    <property type="protein sequence ID" value="MBD2615866.1"/>
    <property type="molecule type" value="Genomic_DNA"/>
</dbReference>
<dbReference type="InterPro" id="IPR027417">
    <property type="entry name" value="P-loop_NTPase"/>
</dbReference>
<protein>
    <submittedName>
        <fullName evidence="3">DUF3854 domain-containing protein</fullName>
    </submittedName>
</protein>
<reference evidence="3 4" key="1">
    <citation type="journal article" date="2020" name="ISME J.">
        <title>Comparative genomics reveals insights into cyanobacterial evolution and habitat adaptation.</title>
        <authorList>
            <person name="Chen M.Y."/>
            <person name="Teng W.K."/>
            <person name="Zhao L."/>
            <person name="Hu C.X."/>
            <person name="Zhou Y.K."/>
            <person name="Han B.P."/>
            <person name="Song L.R."/>
            <person name="Shu W.S."/>
        </authorList>
    </citation>
    <scope>NUCLEOTIDE SEQUENCE [LARGE SCALE GENOMIC DNA]</scope>
    <source>
        <strain evidence="3 4">FACHB-252</strain>
    </source>
</reference>
<accession>A0ABR8HJ24</accession>
<dbReference type="InterPro" id="IPR024385">
    <property type="entry name" value="DUF3854"/>
</dbReference>
<dbReference type="CDD" id="cd01029">
    <property type="entry name" value="TOPRIM_primases"/>
    <property type="match status" value="1"/>
</dbReference>
<evidence type="ECO:0000313" key="3">
    <source>
        <dbReference type="EMBL" id="MBD2615866.1"/>
    </source>
</evidence>
<dbReference type="Proteomes" id="UP000606396">
    <property type="component" value="Unassembled WGS sequence"/>
</dbReference>
<dbReference type="RefSeq" id="WP_190952410.1">
    <property type="nucleotide sequence ID" value="NZ_JACJTC010000033.1"/>
</dbReference>
<proteinExistence type="predicted"/>
<dbReference type="Pfam" id="PF12965">
    <property type="entry name" value="DUF3854"/>
    <property type="match status" value="1"/>
</dbReference>
<dbReference type="PANTHER" id="PTHR34985:SF1">
    <property type="entry name" value="SLR0554 PROTEIN"/>
    <property type="match status" value="1"/>
</dbReference>
<feature type="compositionally biased region" description="Basic and acidic residues" evidence="1">
    <location>
        <begin position="422"/>
        <end position="435"/>
    </location>
</feature>
<feature type="region of interest" description="Disordered" evidence="1">
    <location>
        <begin position="1185"/>
        <end position="1234"/>
    </location>
</feature>
<feature type="region of interest" description="Disordered" evidence="1">
    <location>
        <begin position="652"/>
        <end position="684"/>
    </location>
</feature>
<evidence type="ECO:0000256" key="1">
    <source>
        <dbReference type="SAM" id="MobiDB-lite"/>
    </source>
</evidence>
<feature type="region of interest" description="Disordered" evidence="1">
    <location>
        <begin position="350"/>
        <end position="373"/>
    </location>
</feature>
<keyword evidence="4" id="KW-1185">Reference proteome</keyword>
<feature type="domain" description="DUF3854" evidence="2">
    <location>
        <begin position="163"/>
        <end position="284"/>
    </location>
</feature>
<feature type="region of interest" description="Disordered" evidence="1">
    <location>
        <begin position="416"/>
        <end position="437"/>
    </location>
</feature>
<dbReference type="PANTHER" id="PTHR34985">
    <property type="entry name" value="SLR0554 PROTEIN"/>
    <property type="match status" value="1"/>
</dbReference>
<name>A0ABR8HJ24_NOSPU</name>
<organism evidence="3 4">
    <name type="scientific">Nostoc punctiforme FACHB-252</name>
    <dbReference type="NCBI Taxonomy" id="1357509"/>
    <lineage>
        <taxon>Bacteria</taxon>
        <taxon>Bacillati</taxon>
        <taxon>Cyanobacteriota</taxon>
        <taxon>Cyanophyceae</taxon>
        <taxon>Nostocales</taxon>
        <taxon>Nostocaceae</taxon>
        <taxon>Nostoc</taxon>
    </lineage>
</organism>
<comment type="caution">
    <text evidence="3">The sequence shown here is derived from an EMBL/GenBank/DDBJ whole genome shotgun (WGS) entry which is preliminary data.</text>
</comment>
<dbReference type="InterPro" id="IPR034154">
    <property type="entry name" value="TOPRIM_DnaG/twinkle"/>
</dbReference>
<gene>
    <name evidence="3" type="ORF">H6G94_32240</name>
</gene>
<feature type="compositionally biased region" description="Polar residues" evidence="1">
    <location>
        <begin position="671"/>
        <end position="680"/>
    </location>
</feature>
<evidence type="ECO:0000259" key="2">
    <source>
        <dbReference type="Pfam" id="PF12965"/>
    </source>
</evidence>
<sequence>MNDNTPNLYPNNLTPAEYHELAVSSAIHPALIERNFIHIVGEVVFSYLFISNAIPRKNAGRVTDGFLKQYQHATSGGLWISGLDPQNNWLPMEWGRFKPSQPRIDAEKGKPVKYESPPKTPNRVTYFDIPDCIWDLVAQRYNIKRYHSPLALRLQDMLNPRIFWEWVQRHPEIPVILCEGEKKAACLLSLGFVAIALPGIWNGRVGKKDFDERLHPDLLPMAQPGRKFIILFDYETKPKTRWSVYQATVRTGKTIEAVGCHCEVALLPGPEKGVDDFVVARGEKADELLSVIVDDAKTLADYQRSYFQKHRGLSSKYKPHITVNVKYLTQALSVQGVGEDEVGFSFMSNSPTVAKSPNPKGSSNPESPIAITHIGESNPHFSQALSEEGAEGQRGRGERTCTRTLPASAAPLLPATSAGFERCGDKSRSKPHSHDSQSFLLPQSGLVVLWSDMGTGKTELMRQWRIAHPDKRFLNNGHRVNLLKNLAERLNTEMYSDLGYTGLAKATALSITIDSLHKLNTQALTYGCVFIDEACQYLTHLLHSKTCKEYRAQILEVLEYIVYNAPLVVIADAHMDDVTVDFFQAMRPVGEKPFIIKNEWKNGDRPIYWYEGDDSSALVAQISAALMMGQKIMVVSDSKRFIKKLEQSLSMSVRVEDSDEQEQGVGEESTAAPTTPNISDGSLGESVSPITGETRVHNFADHRSQSQRESLYPIPTHGTTPQTCNPIPTHGTTPQTCNPTPLKIWAIHSENSGSEENVAFIKDITNAVKSLDALLTSPSLGTGVDIPNYHFDAVFGVFHGVSQTATECAQQLYRYRPKVPIHVWVAQRPPFGYLDTNATKIKERLLQTNEMTAFLLRIDRETGSRGAEKDWALDAYCQIMASRHQSINNLRADLRDLLSEMGNQIIPMGAESDKLAQERLKNAAAALDTAYYAAVAKAKDISKSEYRQRTSIDYLTPSEVFECEKFRILDAYGMPVTPALVEKDNSGRLSRAIAHLEAILQEPEGTIVDARTGRQYPSPPKIVADKDLQERFHLPLCMDWGNYSARWLARFNLGLHDILKRLVAGEEVTAHDPDLLRMTDIAKYCAPHVKAILGFTVPSNCQPIWLLGVLLEQLGLKLVDRKVGPRGKQVKHFSLSQEELDFAYAVIAHRASKRAQKEERARQAALDQQRYQAGMLARYGVAPPTDPVSTPPHNGIGEPPLSGVDTTDNGGVDLSKGNNSSTKYEVGGDWQPNDGDRTPIETCLQMLLQAIVQGVEAVKATICRWTSERRWCVVLLLEEIASSELRKLEQMMPNFYTLLS</sequence>